<accession>A0A0K6IWU9</accession>
<evidence type="ECO:0000313" key="3">
    <source>
        <dbReference type="Proteomes" id="UP000182108"/>
    </source>
</evidence>
<evidence type="ECO:0000256" key="1">
    <source>
        <dbReference type="SAM" id="Phobius"/>
    </source>
</evidence>
<dbReference type="AlphaFoldDB" id="A0A0K6IWU9"/>
<dbReference type="Proteomes" id="UP000182108">
    <property type="component" value="Unassembled WGS sequence"/>
</dbReference>
<protein>
    <submittedName>
        <fullName evidence="2">Uncharacterized membrane protein</fullName>
    </submittedName>
</protein>
<feature type="transmembrane region" description="Helical" evidence="1">
    <location>
        <begin position="12"/>
        <end position="34"/>
    </location>
</feature>
<feature type="transmembrane region" description="Helical" evidence="1">
    <location>
        <begin position="90"/>
        <end position="111"/>
    </location>
</feature>
<name>A0A0K6IWU9_9PROT</name>
<proteinExistence type="predicted"/>
<dbReference type="InterPro" id="IPR018643">
    <property type="entry name" value="DUF2069_membrane"/>
</dbReference>
<keyword evidence="1" id="KW-1133">Transmembrane helix</keyword>
<evidence type="ECO:0000313" key="2">
    <source>
        <dbReference type="EMBL" id="CUB07539.1"/>
    </source>
</evidence>
<reference evidence="3" key="1">
    <citation type="submission" date="2015-08" db="EMBL/GenBank/DDBJ databases">
        <authorList>
            <person name="Babu N.S."/>
            <person name="Beckwith C.J."/>
            <person name="Beseler K.G."/>
            <person name="Brison A."/>
            <person name="Carone J.V."/>
            <person name="Caskin T.P."/>
            <person name="Diamond M."/>
            <person name="Durham M.E."/>
            <person name="Foxe J.M."/>
            <person name="Go M."/>
            <person name="Henderson B.A."/>
            <person name="Jones I.B."/>
            <person name="McGettigan J.A."/>
            <person name="Micheletti S.J."/>
            <person name="Nasrallah M.E."/>
            <person name="Ortiz D."/>
            <person name="Piller C.R."/>
            <person name="Privatt S.R."/>
            <person name="Schneider S.L."/>
            <person name="Sharp S."/>
            <person name="Smith T.C."/>
            <person name="Stanton J.D."/>
            <person name="Ullery H.E."/>
            <person name="Wilson R.J."/>
            <person name="Serrano M.G."/>
            <person name="Buck G."/>
            <person name="Lee V."/>
            <person name="Wang Y."/>
            <person name="Carvalho R."/>
            <person name="Voegtly L."/>
            <person name="Shi R."/>
            <person name="Duckworth R."/>
            <person name="Johnson A."/>
            <person name="Loviza R."/>
            <person name="Walstead R."/>
            <person name="Shah Z."/>
            <person name="Kiflezghi M."/>
            <person name="Wade K."/>
            <person name="Ball S.L."/>
            <person name="Bradley K.W."/>
            <person name="Asai D.J."/>
            <person name="Bowman C.A."/>
            <person name="Russell D.A."/>
            <person name="Pope W.H."/>
            <person name="Jacobs-Sera D."/>
            <person name="Hendrix R.W."/>
            <person name="Hatfull G.F."/>
        </authorList>
    </citation>
    <scope>NUCLEOTIDE SEQUENCE [LARGE SCALE GENOMIC DNA]</scope>
    <source>
        <strain evidence="3">JCM 19170</strain>
    </source>
</reference>
<sequence>MDGHCRGKTRCWARAAFVLALALALWCVLWEGWLAPLRPGGSWLTLKALPIAAALPGLWRGRRYTAQWASLVTIFYVAEGVLRWGDSQGVGFFAKGETFLALALFAALLVFARRAGRQGEDGAA</sequence>
<gene>
    <name evidence="2" type="ORF">Ga0061068_10867</name>
</gene>
<organism evidence="2 3">
    <name type="scientific">Tepidiphilus thermophilus</name>
    <dbReference type="NCBI Taxonomy" id="876478"/>
    <lineage>
        <taxon>Bacteria</taxon>
        <taxon>Pseudomonadati</taxon>
        <taxon>Pseudomonadota</taxon>
        <taxon>Hydrogenophilia</taxon>
        <taxon>Hydrogenophilales</taxon>
        <taxon>Hydrogenophilaceae</taxon>
        <taxon>Tepidiphilus</taxon>
    </lineage>
</organism>
<keyword evidence="3" id="KW-1185">Reference proteome</keyword>
<keyword evidence="1" id="KW-0472">Membrane</keyword>
<dbReference type="EMBL" id="CYHH01000008">
    <property type="protein sequence ID" value="CUB07539.1"/>
    <property type="molecule type" value="Genomic_DNA"/>
</dbReference>
<keyword evidence="1" id="KW-0812">Transmembrane</keyword>
<dbReference type="OrthoDB" id="9181360at2"/>
<dbReference type="Pfam" id="PF09842">
    <property type="entry name" value="DUF2069"/>
    <property type="match status" value="1"/>
</dbReference>